<feature type="compositionally biased region" description="Basic and acidic residues" evidence="1">
    <location>
        <begin position="283"/>
        <end position="305"/>
    </location>
</feature>
<protein>
    <submittedName>
        <fullName evidence="2">Expressed protein</fullName>
    </submittedName>
</protein>
<organism evidence="2 3">
    <name type="scientific">Phakopsora pachyrhizi</name>
    <name type="common">Asian soybean rust disease fungus</name>
    <dbReference type="NCBI Taxonomy" id="170000"/>
    <lineage>
        <taxon>Eukaryota</taxon>
        <taxon>Fungi</taxon>
        <taxon>Dikarya</taxon>
        <taxon>Basidiomycota</taxon>
        <taxon>Pucciniomycotina</taxon>
        <taxon>Pucciniomycetes</taxon>
        <taxon>Pucciniales</taxon>
        <taxon>Phakopsoraceae</taxon>
        <taxon>Phakopsora</taxon>
    </lineage>
</organism>
<name>A0AAV0B976_PHAPC</name>
<comment type="caution">
    <text evidence="2">The sequence shown here is derived from an EMBL/GenBank/DDBJ whole genome shotgun (WGS) entry which is preliminary data.</text>
</comment>
<feature type="region of interest" description="Disordered" evidence="1">
    <location>
        <begin position="186"/>
        <end position="212"/>
    </location>
</feature>
<feature type="region of interest" description="Disordered" evidence="1">
    <location>
        <begin position="252"/>
        <end position="305"/>
    </location>
</feature>
<keyword evidence="3" id="KW-1185">Reference proteome</keyword>
<proteinExistence type="predicted"/>
<dbReference type="Proteomes" id="UP001153365">
    <property type="component" value="Unassembled WGS sequence"/>
</dbReference>
<accession>A0AAV0B976</accession>
<feature type="compositionally biased region" description="Low complexity" evidence="1">
    <location>
        <begin position="260"/>
        <end position="282"/>
    </location>
</feature>
<sequence length="305" mass="33988">MITTNLNLESGHESGQLNNSLESLICSQLIDQHYHTSFKSGSEYSNDFNLTVEPVTDCFKLLSSSPPSIQSHHQSSLGLMRQGSIPAYQNTESQPWMIDILSAQCHIRPFSSDSSVQPLEPESQLTINPSLIDPSGQSPYPQNILCHQKYRCDWPTSCCCCCSTDNSSETSSSILHPNLISPILGTQLGTGKEPFHSDPSRPDLSSFVPQNPVELDPRSVRLESPMDCHQSDDNEVRYKDWIELDYQETERIDDTFQAEPSSVSDSTSPLSPSSSRKTSSSTDTKDKDQDKETKRILREKPISSL</sequence>
<gene>
    <name evidence="2" type="ORF">PPACK8108_LOCUS15832</name>
</gene>
<dbReference type="EMBL" id="CALTRL010004268">
    <property type="protein sequence ID" value="CAH7682749.1"/>
    <property type="molecule type" value="Genomic_DNA"/>
</dbReference>
<evidence type="ECO:0000256" key="1">
    <source>
        <dbReference type="SAM" id="MobiDB-lite"/>
    </source>
</evidence>
<dbReference type="AlphaFoldDB" id="A0AAV0B976"/>
<reference evidence="2" key="1">
    <citation type="submission" date="2022-06" db="EMBL/GenBank/DDBJ databases">
        <authorList>
            <consortium name="SYNGENTA / RWTH Aachen University"/>
        </authorList>
    </citation>
    <scope>NUCLEOTIDE SEQUENCE</scope>
</reference>
<evidence type="ECO:0000313" key="3">
    <source>
        <dbReference type="Proteomes" id="UP001153365"/>
    </source>
</evidence>
<evidence type="ECO:0000313" key="2">
    <source>
        <dbReference type="EMBL" id="CAH7682749.1"/>
    </source>
</evidence>